<protein>
    <recommendedName>
        <fullName evidence="3">Carboxypeptidase regulatory-like domain-containing protein</fullName>
    </recommendedName>
</protein>
<reference evidence="1 2" key="1">
    <citation type="journal article" date="2016" name="Nat. Commun.">
        <title>Thousands of microbial genomes shed light on interconnected biogeochemical processes in an aquifer system.</title>
        <authorList>
            <person name="Anantharaman K."/>
            <person name="Brown C.T."/>
            <person name="Hug L.A."/>
            <person name="Sharon I."/>
            <person name="Castelle C.J."/>
            <person name="Probst A.J."/>
            <person name="Thomas B.C."/>
            <person name="Singh A."/>
            <person name="Wilkins M.J."/>
            <person name="Karaoz U."/>
            <person name="Brodie E.L."/>
            <person name="Williams K.H."/>
            <person name="Hubbard S.S."/>
            <person name="Banfield J.F."/>
        </authorList>
    </citation>
    <scope>NUCLEOTIDE SEQUENCE [LARGE SCALE GENOMIC DNA]</scope>
</reference>
<dbReference type="Proteomes" id="UP000178797">
    <property type="component" value="Unassembled WGS sequence"/>
</dbReference>
<proteinExistence type="predicted"/>
<comment type="caution">
    <text evidence="1">The sequence shown here is derived from an EMBL/GenBank/DDBJ whole genome shotgun (WGS) entry which is preliminary data.</text>
</comment>
<dbReference type="EMBL" id="MGDE01000076">
    <property type="protein sequence ID" value="OGL46732.1"/>
    <property type="molecule type" value="Genomic_DNA"/>
</dbReference>
<evidence type="ECO:0000313" key="1">
    <source>
        <dbReference type="EMBL" id="OGL46732.1"/>
    </source>
</evidence>
<dbReference type="AlphaFoldDB" id="A0A1F7RYW4"/>
<accession>A0A1F7RYW4</accession>
<organism evidence="1 2">
    <name type="scientific">Candidatus Schekmanbacteria bacterium RBG_16_38_10</name>
    <dbReference type="NCBI Taxonomy" id="1817879"/>
    <lineage>
        <taxon>Bacteria</taxon>
        <taxon>Candidatus Schekmaniibacteriota</taxon>
    </lineage>
</organism>
<evidence type="ECO:0008006" key="3">
    <source>
        <dbReference type="Google" id="ProtNLM"/>
    </source>
</evidence>
<gene>
    <name evidence="1" type="ORF">A2W05_02175</name>
</gene>
<name>A0A1F7RYW4_9BACT</name>
<evidence type="ECO:0000313" key="2">
    <source>
        <dbReference type="Proteomes" id="UP000178797"/>
    </source>
</evidence>
<sequence>MKRTPLIVIFISFIFLGTSVYGATFKGKVIDADTKEPIEGAVVVASWSEERADIAGPTSRFKDVKETLTDNNGEWKIEGPVGSKESNIKSLFTFITGTYYARTPQFIIFKPGYWPYPEKFGFVAFPYIGEQRITKRTAEGTLLTIEEDLEGIVLVRPGEIEKYLKEQDRPTYDPSSSIPFIPIKAPEKQLRDFNFSFEYSKTVRWIVRGEKCRAFKMYTVIGLRKAETREDRLRASRIWPSLLDNEGDKDTLKKIRNFISILNEDHRYLGLQEIYKEIENEE</sequence>